<dbReference type="PROSITE" id="PS51257">
    <property type="entry name" value="PROKAR_LIPOPROTEIN"/>
    <property type="match status" value="1"/>
</dbReference>
<feature type="chain" id="PRO_5046698000" evidence="2">
    <location>
        <begin position="22"/>
        <end position="232"/>
    </location>
</feature>
<dbReference type="EMBL" id="JADCLJ010000025">
    <property type="protein sequence ID" value="MBE4910544.1"/>
    <property type="molecule type" value="Genomic_DNA"/>
</dbReference>
<sequence>MKKVLIILLSMVFSLSLAGCAGNSDTTTEPPAKSTDEPKEQVDQTPPNNDTDDSPENSNGNNDSDDEPISVSETAQTILQLLKNKDMKTLSTHVHPDHGLLFSPYVYVYPEEAIKLKAAEVEGFFEDQEKYVWGVRDGSGEPIELTPSEYYEEFIYTHDYHTVDPIIDEVHQRGNALNNIKEVFPEATVLEFHVEGTEKYSGMDWGSLNLVFQEDSNGVFYLVAIVRDQWTI</sequence>
<accession>A0ABR9QQS1</accession>
<feature type="region of interest" description="Disordered" evidence="1">
    <location>
        <begin position="20"/>
        <end position="69"/>
    </location>
</feature>
<feature type="signal peptide" evidence="2">
    <location>
        <begin position="1"/>
        <end position="21"/>
    </location>
</feature>
<evidence type="ECO:0000256" key="2">
    <source>
        <dbReference type="SAM" id="SignalP"/>
    </source>
</evidence>
<evidence type="ECO:0000313" key="3">
    <source>
        <dbReference type="EMBL" id="MBE4910544.1"/>
    </source>
</evidence>
<keyword evidence="2" id="KW-0732">Signal</keyword>
<reference evidence="3 4" key="1">
    <citation type="submission" date="2020-10" db="EMBL/GenBank/DDBJ databases">
        <title>Bacillus sp. HD4P25, an endophyte from a halophyte.</title>
        <authorList>
            <person name="Sun J.-Q."/>
        </authorList>
    </citation>
    <scope>NUCLEOTIDE SEQUENCE [LARGE SCALE GENOMIC DNA]</scope>
    <source>
        <strain evidence="3 4">YIM 93174</strain>
    </source>
</reference>
<evidence type="ECO:0000256" key="1">
    <source>
        <dbReference type="SAM" id="MobiDB-lite"/>
    </source>
</evidence>
<name>A0ABR9QQS1_9BACI</name>
<comment type="caution">
    <text evidence="3">The sequence shown here is derived from an EMBL/GenBank/DDBJ whole genome shotgun (WGS) entry which is preliminary data.</text>
</comment>
<dbReference type="RefSeq" id="WP_193539829.1">
    <property type="nucleotide sequence ID" value="NZ_JADCLJ010000025.1"/>
</dbReference>
<evidence type="ECO:0000313" key="4">
    <source>
        <dbReference type="Proteomes" id="UP001516662"/>
    </source>
</evidence>
<proteinExistence type="predicted"/>
<gene>
    <name evidence="3" type="ORF">IMZ08_21125</name>
</gene>
<dbReference type="Proteomes" id="UP001516662">
    <property type="component" value="Unassembled WGS sequence"/>
</dbReference>
<organism evidence="3 4">
    <name type="scientific">Litchfieldia luteola</name>
    <dbReference type="NCBI Taxonomy" id="682179"/>
    <lineage>
        <taxon>Bacteria</taxon>
        <taxon>Bacillati</taxon>
        <taxon>Bacillota</taxon>
        <taxon>Bacilli</taxon>
        <taxon>Bacillales</taxon>
        <taxon>Bacillaceae</taxon>
        <taxon>Litchfieldia</taxon>
    </lineage>
</organism>
<protein>
    <submittedName>
        <fullName evidence="3">Uncharacterized protein</fullName>
    </submittedName>
</protein>
<keyword evidence="4" id="KW-1185">Reference proteome</keyword>